<organism evidence="1 2">
    <name type="scientific">Pseudomarimonas salicorniae</name>
    <dbReference type="NCBI Taxonomy" id="2933270"/>
    <lineage>
        <taxon>Bacteria</taxon>
        <taxon>Pseudomonadati</taxon>
        <taxon>Pseudomonadota</taxon>
        <taxon>Gammaproteobacteria</taxon>
        <taxon>Lysobacterales</taxon>
        <taxon>Lysobacteraceae</taxon>
        <taxon>Pseudomarimonas</taxon>
    </lineage>
</organism>
<evidence type="ECO:0008006" key="3">
    <source>
        <dbReference type="Google" id="ProtNLM"/>
    </source>
</evidence>
<dbReference type="RefSeq" id="WP_248207505.1">
    <property type="nucleotide sequence ID" value="NZ_JALNMH010000006.1"/>
</dbReference>
<dbReference type="Proteomes" id="UP001431449">
    <property type="component" value="Unassembled WGS sequence"/>
</dbReference>
<keyword evidence="2" id="KW-1185">Reference proteome</keyword>
<gene>
    <name evidence="1" type="ORF">M0G41_08105</name>
</gene>
<sequence length="222" mass="24804">MIEDPIADLVARLLAQRVIPRDDELARRALLDEPFREELDRRLAAVGLTLREHPYAAHLTLAVARPQERAVFAQDNAWLSNTLQLDRDAVALLVVLWAQIVLPKRQRQRERLDAESAAAQQEQMFADSQPIPLQHDVAPVIAERTLLADFGDRLGGRTRINFNLGVLARHGFIQRRGGEISEGPLLDLLFDYERTSRRILDGALSELLGSQPQPATEGGTDG</sequence>
<evidence type="ECO:0000313" key="2">
    <source>
        <dbReference type="Proteomes" id="UP001431449"/>
    </source>
</evidence>
<comment type="caution">
    <text evidence="1">The sequence shown here is derived from an EMBL/GenBank/DDBJ whole genome shotgun (WGS) entry which is preliminary data.</text>
</comment>
<dbReference type="EMBL" id="JALNMH010000006">
    <property type="protein sequence ID" value="MCK7593629.1"/>
    <property type="molecule type" value="Genomic_DNA"/>
</dbReference>
<evidence type="ECO:0000313" key="1">
    <source>
        <dbReference type="EMBL" id="MCK7593629.1"/>
    </source>
</evidence>
<protein>
    <recommendedName>
        <fullName evidence="3">DUF4194 domain-containing protein</fullName>
    </recommendedName>
</protein>
<reference evidence="1" key="1">
    <citation type="submission" date="2022-04" db="EMBL/GenBank/DDBJ databases">
        <title>Lysobacter sp. CAU 1642 isolated from sea sand.</title>
        <authorList>
            <person name="Kim W."/>
        </authorList>
    </citation>
    <scope>NUCLEOTIDE SEQUENCE</scope>
    <source>
        <strain evidence="1">CAU 1642</strain>
    </source>
</reference>
<name>A0ABT0GGG3_9GAMM</name>
<proteinExistence type="predicted"/>
<accession>A0ABT0GGG3</accession>